<keyword evidence="3" id="KW-0176">Collagen</keyword>
<name>A0A183PJX9_9TREM</name>
<dbReference type="EMBL" id="UZAL01034899">
    <property type="protein sequence ID" value="VDP66471.1"/>
    <property type="molecule type" value="Genomic_DNA"/>
</dbReference>
<gene>
    <name evidence="5" type="ORF">SMTD_LOCUS14665</name>
</gene>
<dbReference type="AlphaFoldDB" id="A0A183PJX9"/>
<comment type="subcellular location">
    <subcellularLocation>
        <location evidence="1">Secreted</location>
    </subcellularLocation>
</comment>
<dbReference type="Pfam" id="PF00078">
    <property type="entry name" value="RVT_1"/>
    <property type="match status" value="1"/>
</dbReference>
<feature type="compositionally biased region" description="Low complexity" evidence="4">
    <location>
        <begin position="103"/>
        <end position="115"/>
    </location>
</feature>
<evidence type="ECO:0000256" key="2">
    <source>
        <dbReference type="ARBA" id="ARBA00022525"/>
    </source>
</evidence>
<feature type="compositionally biased region" description="Gly residues" evidence="4">
    <location>
        <begin position="50"/>
        <end position="59"/>
    </location>
</feature>
<dbReference type="STRING" id="31246.A0A183PJX9"/>
<reference evidence="5 6" key="1">
    <citation type="submission" date="2018-11" db="EMBL/GenBank/DDBJ databases">
        <authorList>
            <consortium name="Pathogen Informatics"/>
        </authorList>
    </citation>
    <scope>NUCLEOTIDE SEQUENCE [LARGE SCALE GENOMIC DNA]</scope>
    <source>
        <strain>Denwood</strain>
        <strain evidence="6">Zambia</strain>
    </source>
</reference>
<feature type="compositionally biased region" description="Low complexity" evidence="4">
    <location>
        <begin position="60"/>
        <end position="76"/>
    </location>
</feature>
<accession>A0A183PJX9</accession>
<keyword evidence="6" id="KW-1185">Reference proteome</keyword>
<dbReference type="PANTHER" id="PTHR47027">
    <property type="entry name" value="REVERSE TRANSCRIPTASE DOMAIN-CONTAINING PROTEIN"/>
    <property type="match status" value="1"/>
</dbReference>
<dbReference type="Gene3D" id="2.60.120.1000">
    <property type="match status" value="1"/>
</dbReference>
<feature type="region of interest" description="Disordered" evidence="4">
    <location>
        <begin position="1"/>
        <end position="242"/>
    </location>
</feature>
<evidence type="ECO:0000256" key="3">
    <source>
        <dbReference type="ARBA" id="ARBA00023119"/>
    </source>
</evidence>
<dbReference type="Pfam" id="PF01391">
    <property type="entry name" value="Collagen"/>
    <property type="match status" value="2"/>
</dbReference>
<dbReference type="Pfam" id="PF01410">
    <property type="entry name" value="COLFI"/>
    <property type="match status" value="1"/>
</dbReference>
<dbReference type="InterPro" id="IPR008160">
    <property type="entry name" value="Collagen"/>
</dbReference>
<evidence type="ECO:0000256" key="1">
    <source>
        <dbReference type="ARBA" id="ARBA00004613"/>
    </source>
</evidence>
<dbReference type="InterPro" id="IPR000477">
    <property type="entry name" value="RT_dom"/>
</dbReference>
<dbReference type="Gene3D" id="3.30.750.130">
    <property type="match status" value="1"/>
</dbReference>
<organism evidence="5 6">
    <name type="scientific">Schistosoma mattheei</name>
    <dbReference type="NCBI Taxonomy" id="31246"/>
    <lineage>
        <taxon>Eukaryota</taxon>
        <taxon>Metazoa</taxon>
        <taxon>Spiralia</taxon>
        <taxon>Lophotrochozoa</taxon>
        <taxon>Platyhelminthes</taxon>
        <taxon>Trematoda</taxon>
        <taxon>Digenea</taxon>
        <taxon>Strigeidida</taxon>
        <taxon>Schistosomatoidea</taxon>
        <taxon>Schistosomatidae</taxon>
        <taxon>Schistosoma</taxon>
    </lineage>
</organism>
<feature type="compositionally biased region" description="Pro residues" evidence="4">
    <location>
        <begin position="78"/>
        <end position="91"/>
    </location>
</feature>
<dbReference type="GO" id="GO:0005581">
    <property type="term" value="C:collagen trimer"/>
    <property type="evidence" value="ECO:0007669"/>
    <property type="project" value="UniProtKB-KW"/>
</dbReference>
<sequence>MGAPGRPGARGSAGVMGVPGPQGKIGPAGKEGPEGPSGPVGPPGPPGTDGEVGGVGPVGEAGSPGQQGLPGERGLQGPPGPGGEPGPPGPSGPLGIPGPDGPSGPRGEAGDPGVDGAPGGKGEDGQPGLPGRPGKDGSPGRQGKSGPQGHKGWTGPPGDPGLPGIAGQPGQPGLRGYRGLSGLPGEVGPVGAPGPQGEAGFVGEPGPPGGPGPIGRDGPRGPPGHMGSEGPPGPPGPPAMSYGKMYGDQKGITLEMPNGTRSFPARSCNYLSRTHPRLPDGEYWIDPNGGSNKDAVKVFCRLSSGETCFSPLTSSYQQQQNNNTDTYKKKYSDQQDIWFSQLYDEKQFTYNMEMNQINFLQLLSSKANQQLTLVCNKIIFSDKNLPRLFTNNNKELTQNGAILRYNLLENGCQELTSTGKHHRQTRRIRCRRKGEDWQSKGRIPTIKEHMDFKTTFKQQQQQGCLLSPFLFLLVVDWIMRTLTSEGKHGIQWTAQNQLDDLDFTDDLALLSHTHEQMQIKTASVAAVSASVGLSIHKGKTKVPKYNVENSNPITLDGETLEDVESFTYLGSIIDEQGGSDADVKARIGRARVAFLQLKNIWTSKQLSNNIKVRIFSTNVKAVLLYGAETWRTTTTNIKKVQVFISSCLLKVLNIHWLDIAATAFCGRERTSFQMKRKLGKDDGNG</sequence>
<proteinExistence type="predicted"/>
<evidence type="ECO:0000313" key="5">
    <source>
        <dbReference type="EMBL" id="VDP66471.1"/>
    </source>
</evidence>
<feature type="compositionally biased region" description="Low complexity" evidence="4">
    <location>
        <begin position="183"/>
        <end position="204"/>
    </location>
</feature>
<dbReference type="PROSITE" id="PS51461">
    <property type="entry name" value="NC1_FIB"/>
    <property type="match status" value="1"/>
</dbReference>
<dbReference type="SMART" id="SM00038">
    <property type="entry name" value="COLFI"/>
    <property type="match status" value="1"/>
</dbReference>
<keyword evidence="2" id="KW-0964">Secreted</keyword>
<evidence type="ECO:0000256" key="4">
    <source>
        <dbReference type="SAM" id="MobiDB-lite"/>
    </source>
</evidence>
<dbReference type="InterPro" id="IPR045609">
    <property type="entry name" value="DUF6451"/>
</dbReference>
<dbReference type="InterPro" id="IPR000885">
    <property type="entry name" value="Fib_collagen_C"/>
</dbReference>
<protein>
    <submittedName>
        <fullName evidence="5">Uncharacterized protein</fullName>
    </submittedName>
</protein>
<dbReference type="PANTHER" id="PTHR47027:SF25">
    <property type="entry name" value="REVERSE TRANSCRIPTASE DOMAIN-CONTAINING PROTEIN"/>
    <property type="match status" value="1"/>
</dbReference>
<dbReference type="GO" id="GO:0005201">
    <property type="term" value="F:extracellular matrix structural constituent"/>
    <property type="evidence" value="ECO:0007669"/>
    <property type="project" value="InterPro"/>
</dbReference>
<evidence type="ECO:0000313" key="6">
    <source>
        <dbReference type="Proteomes" id="UP000269396"/>
    </source>
</evidence>
<feature type="compositionally biased region" description="Low complexity" evidence="4">
    <location>
        <begin position="1"/>
        <end position="13"/>
    </location>
</feature>
<dbReference type="Proteomes" id="UP000269396">
    <property type="component" value="Unassembled WGS sequence"/>
</dbReference>
<dbReference type="Pfam" id="PF20049">
    <property type="entry name" value="DUF6451"/>
    <property type="match status" value="1"/>
</dbReference>
<dbReference type="GO" id="GO:0005576">
    <property type="term" value="C:extracellular region"/>
    <property type="evidence" value="ECO:0007669"/>
    <property type="project" value="UniProtKB-SubCell"/>
</dbReference>